<proteinExistence type="predicted"/>
<dbReference type="EMBL" id="BTGU01000037">
    <property type="protein sequence ID" value="GMN51405.1"/>
    <property type="molecule type" value="Genomic_DNA"/>
</dbReference>
<gene>
    <name evidence="2" type="ORF">TIFTF001_020568</name>
</gene>
<reference evidence="2" key="1">
    <citation type="submission" date="2023-07" db="EMBL/GenBank/DDBJ databases">
        <title>draft genome sequence of fig (Ficus carica).</title>
        <authorList>
            <person name="Takahashi T."/>
            <person name="Nishimura K."/>
        </authorList>
    </citation>
    <scope>NUCLEOTIDE SEQUENCE</scope>
</reference>
<dbReference type="Gramene" id="FCD_00026164-RA">
    <property type="protein sequence ID" value="FCD_00026164-RA:cds"/>
    <property type="gene ID" value="FCD_00026164"/>
</dbReference>
<protein>
    <submittedName>
        <fullName evidence="2">Uncharacterized protein</fullName>
    </submittedName>
</protein>
<evidence type="ECO:0000313" key="2">
    <source>
        <dbReference type="EMBL" id="GMN51405.1"/>
    </source>
</evidence>
<evidence type="ECO:0000313" key="3">
    <source>
        <dbReference type="Proteomes" id="UP001187192"/>
    </source>
</evidence>
<sequence>MQAYKFLPREGTKAAETGNESSSYPWELVLELDPPALCKPPHASVGAGPAGALQTLMSHLQTLASWRRSWTC</sequence>
<dbReference type="AlphaFoldDB" id="A0AA88AGA5"/>
<feature type="region of interest" description="Disordered" evidence="1">
    <location>
        <begin position="1"/>
        <end position="20"/>
    </location>
</feature>
<dbReference type="Proteomes" id="UP001187192">
    <property type="component" value="Unassembled WGS sequence"/>
</dbReference>
<organism evidence="2 3">
    <name type="scientific">Ficus carica</name>
    <name type="common">Common fig</name>
    <dbReference type="NCBI Taxonomy" id="3494"/>
    <lineage>
        <taxon>Eukaryota</taxon>
        <taxon>Viridiplantae</taxon>
        <taxon>Streptophyta</taxon>
        <taxon>Embryophyta</taxon>
        <taxon>Tracheophyta</taxon>
        <taxon>Spermatophyta</taxon>
        <taxon>Magnoliopsida</taxon>
        <taxon>eudicotyledons</taxon>
        <taxon>Gunneridae</taxon>
        <taxon>Pentapetalae</taxon>
        <taxon>rosids</taxon>
        <taxon>fabids</taxon>
        <taxon>Rosales</taxon>
        <taxon>Moraceae</taxon>
        <taxon>Ficeae</taxon>
        <taxon>Ficus</taxon>
    </lineage>
</organism>
<accession>A0AA88AGA5</accession>
<comment type="caution">
    <text evidence="2">The sequence shown here is derived from an EMBL/GenBank/DDBJ whole genome shotgun (WGS) entry which is preliminary data.</text>
</comment>
<evidence type="ECO:0000256" key="1">
    <source>
        <dbReference type="SAM" id="MobiDB-lite"/>
    </source>
</evidence>
<keyword evidence="3" id="KW-1185">Reference proteome</keyword>
<name>A0AA88AGA5_FICCA</name>